<keyword evidence="2" id="KW-1185">Reference proteome</keyword>
<protein>
    <recommendedName>
        <fullName evidence="4">RNA-directed DNA polymerase homolog</fullName>
    </recommendedName>
</protein>
<evidence type="ECO:0008006" key="4">
    <source>
        <dbReference type="Google" id="ProtNLM"/>
    </source>
</evidence>
<dbReference type="RefSeq" id="XP_040956012.1">
    <property type="nucleotide sequence ID" value="XM_041100078.1"/>
</dbReference>
<evidence type="ECO:0000256" key="1">
    <source>
        <dbReference type="SAM" id="MobiDB-lite"/>
    </source>
</evidence>
<proteinExistence type="predicted"/>
<dbReference type="InterPro" id="IPR043128">
    <property type="entry name" value="Rev_trsase/Diguanyl_cyclase"/>
</dbReference>
<evidence type="ECO:0000313" key="3">
    <source>
        <dbReference type="RefSeq" id="XP_040956012.1"/>
    </source>
</evidence>
<evidence type="ECO:0000313" key="2">
    <source>
        <dbReference type="Proteomes" id="UP000818029"/>
    </source>
</evidence>
<dbReference type="Gene3D" id="3.30.70.270">
    <property type="match status" value="1"/>
</dbReference>
<dbReference type="Proteomes" id="UP000818029">
    <property type="component" value="Chromosome D08"/>
</dbReference>
<dbReference type="InterPro" id="IPR043502">
    <property type="entry name" value="DNA/RNA_pol_sf"/>
</dbReference>
<reference evidence="2" key="1">
    <citation type="journal article" date="2020" name="Nat. Genet.">
        <title>Genomic diversifications of five Gossypium allopolyploid species and their impact on cotton improvement.</title>
        <authorList>
            <person name="Chen Z.J."/>
            <person name="Sreedasyam A."/>
            <person name="Ando A."/>
            <person name="Song Q."/>
            <person name="De Santiago L.M."/>
            <person name="Hulse-Kemp A.M."/>
            <person name="Ding M."/>
            <person name="Ye W."/>
            <person name="Kirkbride R.C."/>
            <person name="Jenkins J."/>
            <person name="Plott C."/>
            <person name="Lovell J."/>
            <person name="Lin Y.M."/>
            <person name="Vaughn R."/>
            <person name="Liu B."/>
            <person name="Simpson S."/>
            <person name="Scheffler B.E."/>
            <person name="Wen L."/>
            <person name="Saski C.A."/>
            <person name="Grover C.E."/>
            <person name="Hu G."/>
            <person name="Conover J.L."/>
            <person name="Carlson J.W."/>
            <person name="Shu S."/>
            <person name="Boston L.B."/>
            <person name="Williams M."/>
            <person name="Peterson D.G."/>
            <person name="McGee K."/>
            <person name="Jones D.C."/>
            <person name="Wendel J.F."/>
            <person name="Stelly D.M."/>
            <person name="Grimwood J."/>
            <person name="Schmutz J."/>
        </authorList>
    </citation>
    <scope>NUCLEOTIDE SEQUENCE [LARGE SCALE GENOMIC DNA]</scope>
    <source>
        <strain evidence="2">cv. TM-1</strain>
    </source>
</reference>
<gene>
    <name evidence="3" type="primary">LOC121220379</name>
</gene>
<accession>A0ABM3AMD8</accession>
<name>A0ABM3AMD8_GOSHI</name>
<sequence>MSESVTKQSVRDSSVPQRGRRPGISDDTRSGTRSLKGATVLSKIDLRLGYYQLRVKEPDVPKIAFRTRHIVSAEGIRVGPSKILAIVTWNPPKNLSLSDDGTLIAELKAKSMFLQQICEAQKNDDELQAKRVQCEPGDDSEF</sequence>
<dbReference type="GeneID" id="121220379"/>
<dbReference type="Gene3D" id="3.10.10.10">
    <property type="entry name" value="HIV Type 1 Reverse Transcriptase, subunit A, domain 1"/>
    <property type="match status" value="1"/>
</dbReference>
<reference evidence="3" key="2">
    <citation type="submission" date="2025-08" db="UniProtKB">
        <authorList>
            <consortium name="RefSeq"/>
        </authorList>
    </citation>
    <scope>IDENTIFICATION</scope>
</reference>
<organism evidence="2 3">
    <name type="scientific">Gossypium hirsutum</name>
    <name type="common">Upland cotton</name>
    <name type="synonym">Gossypium mexicanum</name>
    <dbReference type="NCBI Taxonomy" id="3635"/>
    <lineage>
        <taxon>Eukaryota</taxon>
        <taxon>Viridiplantae</taxon>
        <taxon>Streptophyta</taxon>
        <taxon>Embryophyta</taxon>
        <taxon>Tracheophyta</taxon>
        <taxon>Spermatophyta</taxon>
        <taxon>Magnoliopsida</taxon>
        <taxon>eudicotyledons</taxon>
        <taxon>Gunneridae</taxon>
        <taxon>Pentapetalae</taxon>
        <taxon>rosids</taxon>
        <taxon>malvids</taxon>
        <taxon>Malvales</taxon>
        <taxon>Malvaceae</taxon>
        <taxon>Malvoideae</taxon>
        <taxon>Gossypium</taxon>
    </lineage>
</organism>
<feature type="region of interest" description="Disordered" evidence="1">
    <location>
        <begin position="1"/>
        <end position="32"/>
    </location>
</feature>
<dbReference type="SUPFAM" id="SSF56672">
    <property type="entry name" value="DNA/RNA polymerases"/>
    <property type="match status" value="1"/>
</dbReference>
<feature type="compositionally biased region" description="Polar residues" evidence="1">
    <location>
        <begin position="1"/>
        <end position="16"/>
    </location>
</feature>